<dbReference type="PANTHER" id="PTHR22777">
    <property type="entry name" value="HEMOLYSIN-RELATED"/>
    <property type="match status" value="1"/>
</dbReference>
<dbReference type="EMBL" id="CP123872">
    <property type="protein sequence ID" value="WND02218.1"/>
    <property type="molecule type" value="Genomic_DNA"/>
</dbReference>
<dbReference type="InterPro" id="IPR000644">
    <property type="entry name" value="CBS_dom"/>
</dbReference>
<evidence type="ECO:0000256" key="7">
    <source>
        <dbReference type="PROSITE-ProRule" id="PRU00703"/>
    </source>
</evidence>
<evidence type="ECO:0000256" key="1">
    <source>
        <dbReference type="ARBA" id="ARBA00004141"/>
    </source>
</evidence>
<accession>A0AA52EEK4</accession>
<feature type="transmembrane region" description="Helical" evidence="9">
    <location>
        <begin position="88"/>
        <end position="107"/>
    </location>
</feature>
<dbReference type="CDD" id="cd04590">
    <property type="entry name" value="CBS_pair_CorC_HlyC_assoc"/>
    <property type="match status" value="1"/>
</dbReference>
<evidence type="ECO:0000256" key="9">
    <source>
        <dbReference type="SAM" id="Phobius"/>
    </source>
</evidence>
<dbReference type="InterPro" id="IPR046342">
    <property type="entry name" value="CBS_dom_sf"/>
</dbReference>
<proteinExistence type="predicted"/>
<keyword evidence="13" id="KW-1185">Reference proteome</keyword>
<evidence type="ECO:0000256" key="3">
    <source>
        <dbReference type="ARBA" id="ARBA00022737"/>
    </source>
</evidence>
<comment type="subcellular location">
    <subcellularLocation>
        <location evidence="1">Membrane</location>
        <topology evidence="1">Multi-pass membrane protein</topology>
    </subcellularLocation>
</comment>
<dbReference type="Gene3D" id="3.10.580.10">
    <property type="entry name" value="CBS-domain"/>
    <property type="match status" value="1"/>
</dbReference>
<name>A0AA52EEK4_9PROT</name>
<organism evidence="12 13">
    <name type="scientific">Temperatibacter marinus</name>
    <dbReference type="NCBI Taxonomy" id="1456591"/>
    <lineage>
        <taxon>Bacteria</taxon>
        <taxon>Pseudomonadati</taxon>
        <taxon>Pseudomonadota</taxon>
        <taxon>Alphaproteobacteria</taxon>
        <taxon>Kordiimonadales</taxon>
        <taxon>Temperatibacteraceae</taxon>
        <taxon>Temperatibacter</taxon>
    </lineage>
</organism>
<evidence type="ECO:0000256" key="2">
    <source>
        <dbReference type="ARBA" id="ARBA00022692"/>
    </source>
</evidence>
<feature type="domain" description="CBS" evidence="10">
    <location>
        <begin position="199"/>
        <end position="259"/>
    </location>
</feature>
<evidence type="ECO:0000256" key="5">
    <source>
        <dbReference type="ARBA" id="ARBA00023122"/>
    </source>
</evidence>
<evidence type="ECO:0000256" key="4">
    <source>
        <dbReference type="ARBA" id="ARBA00022989"/>
    </source>
</evidence>
<reference evidence="12" key="1">
    <citation type="submission" date="2023-04" db="EMBL/GenBank/DDBJ databases">
        <title>Complete genome sequence of Temperatibacter marinus.</title>
        <authorList>
            <person name="Rong J.-C."/>
            <person name="Yi M.-L."/>
            <person name="Zhao Q."/>
        </authorList>
    </citation>
    <scope>NUCLEOTIDE SEQUENCE</scope>
    <source>
        <strain evidence="12">NBRC 110045</strain>
    </source>
</reference>
<feature type="transmembrane region" description="Helical" evidence="9">
    <location>
        <begin position="119"/>
        <end position="139"/>
    </location>
</feature>
<evidence type="ECO:0000259" key="11">
    <source>
        <dbReference type="PROSITE" id="PS51846"/>
    </source>
</evidence>
<protein>
    <submittedName>
        <fullName evidence="12">Hemolysin family protein</fullName>
    </submittedName>
</protein>
<evidence type="ECO:0000313" key="13">
    <source>
        <dbReference type="Proteomes" id="UP001268683"/>
    </source>
</evidence>
<dbReference type="KEGG" id="tmk:QGN29_11715"/>
<evidence type="ECO:0000256" key="8">
    <source>
        <dbReference type="PROSITE-ProRule" id="PRU01193"/>
    </source>
</evidence>
<dbReference type="PANTHER" id="PTHR22777:SF4">
    <property type="entry name" value="UPF0053 PROTEIN SLL1254"/>
    <property type="match status" value="1"/>
</dbReference>
<evidence type="ECO:0000259" key="10">
    <source>
        <dbReference type="PROSITE" id="PS51371"/>
    </source>
</evidence>
<evidence type="ECO:0000313" key="12">
    <source>
        <dbReference type="EMBL" id="WND02218.1"/>
    </source>
</evidence>
<evidence type="ECO:0000256" key="6">
    <source>
        <dbReference type="ARBA" id="ARBA00023136"/>
    </source>
</evidence>
<dbReference type="GO" id="GO:0005886">
    <property type="term" value="C:plasma membrane"/>
    <property type="evidence" value="ECO:0007669"/>
    <property type="project" value="TreeGrafter"/>
</dbReference>
<dbReference type="InterPro" id="IPR002550">
    <property type="entry name" value="CNNM"/>
</dbReference>
<keyword evidence="3" id="KW-0677">Repeat</keyword>
<dbReference type="Pfam" id="PF01595">
    <property type="entry name" value="CNNM"/>
    <property type="match status" value="1"/>
</dbReference>
<dbReference type="InterPro" id="IPR044751">
    <property type="entry name" value="Ion_transp-like_CBS"/>
</dbReference>
<dbReference type="SUPFAM" id="SSF54631">
    <property type="entry name" value="CBS-domain pair"/>
    <property type="match status" value="1"/>
</dbReference>
<dbReference type="AlphaFoldDB" id="A0AA52EEK4"/>
<feature type="domain" description="CBS" evidence="10">
    <location>
        <begin position="264"/>
        <end position="322"/>
    </location>
</feature>
<keyword evidence="6 8" id="KW-0472">Membrane</keyword>
<keyword evidence="4 8" id="KW-1133">Transmembrane helix</keyword>
<dbReference type="PROSITE" id="PS51846">
    <property type="entry name" value="CNNM"/>
    <property type="match status" value="1"/>
</dbReference>
<dbReference type="RefSeq" id="WP_310798053.1">
    <property type="nucleotide sequence ID" value="NZ_CP123872.1"/>
</dbReference>
<dbReference type="Proteomes" id="UP001268683">
    <property type="component" value="Chromosome"/>
</dbReference>
<dbReference type="Pfam" id="PF00571">
    <property type="entry name" value="CBS"/>
    <property type="match status" value="1"/>
</dbReference>
<gene>
    <name evidence="12" type="ORF">QGN29_11715</name>
</gene>
<sequence length="361" mass="39683">MSLLISYLLLALLVSCFCSVAEAVLLSVRPTYVEALKQEGSRSAPILDHLLSNLDRPLAAILTANTIAHTIGAAGVGAQASVVFGSEYLGITSAVLTLLILVVSEIIPKTLGATYWQQLAPLFAILIHRLTQLLAPFVWVSSKITNLLSGGKVHGATFTRAEMAAMVEIGAKEGMLEDKELKIVQNLLKLKKLSVRVIMTPRPVVFSLPSEMTVQEYFSAHEERPFSRIPIYEGSQDDITGYILRTDLLIAQAKDNFSTKLEAYKRSFLIMPDSVSASHAYDRLMHEKCHIALVVDEYGTVQGLVSLEDIIETLIGLEITDESDTVEDMQTLAHQRWRSRMESIGIDPDSISPSPNLTSEE</sequence>
<keyword evidence="5 7" id="KW-0129">CBS domain</keyword>
<keyword evidence="2 8" id="KW-0812">Transmembrane</keyword>
<feature type="domain" description="CNNM transmembrane" evidence="11">
    <location>
        <begin position="1"/>
        <end position="180"/>
    </location>
</feature>
<dbReference type="PROSITE" id="PS51371">
    <property type="entry name" value="CBS"/>
    <property type="match status" value="2"/>
</dbReference>